<reference evidence="2" key="1">
    <citation type="journal article" date="2019" name="Int. J. Syst. Evol. Microbiol.">
        <title>The Global Catalogue of Microorganisms (GCM) 10K type strain sequencing project: providing services to taxonomists for standard genome sequencing and annotation.</title>
        <authorList>
            <consortium name="The Broad Institute Genomics Platform"/>
            <consortium name="The Broad Institute Genome Sequencing Center for Infectious Disease"/>
            <person name="Wu L."/>
            <person name="Ma J."/>
        </authorList>
    </citation>
    <scope>NUCLEOTIDE SEQUENCE [LARGE SCALE GENOMIC DNA]</scope>
    <source>
        <strain evidence="2">CGMCC 1.15197</strain>
    </source>
</reference>
<evidence type="ECO:0000313" key="2">
    <source>
        <dbReference type="Proteomes" id="UP000632273"/>
    </source>
</evidence>
<evidence type="ECO:0000313" key="1">
    <source>
        <dbReference type="EMBL" id="GGE96624.1"/>
    </source>
</evidence>
<dbReference type="EMBL" id="BMHT01000001">
    <property type="protein sequence ID" value="GGE96624.1"/>
    <property type="molecule type" value="Genomic_DNA"/>
</dbReference>
<organism evidence="1 2">
    <name type="scientific">Hymenobacter cavernae</name>
    <dbReference type="NCBI Taxonomy" id="2044852"/>
    <lineage>
        <taxon>Bacteria</taxon>
        <taxon>Pseudomonadati</taxon>
        <taxon>Bacteroidota</taxon>
        <taxon>Cytophagia</taxon>
        <taxon>Cytophagales</taxon>
        <taxon>Hymenobacteraceae</taxon>
        <taxon>Hymenobacter</taxon>
    </lineage>
</organism>
<proteinExistence type="predicted"/>
<protein>
    <submittedName>
        <fullName evidence="1">Uncharacterized protein</fullName>
    </submittedName>
</protein>
<gene>
    <name evidence="1" type="ORF">GCM10011383_04240</name>
</gene>
<dbReference type="Proteomes" id="UP000632273">
    <property type="component" value="Unassembled WGS sequence"/>
</dbReference>
<comment type="caution">
    <text evidence="1">The sequence shown here is derived from an EMBL/GenBank/DDBJ whole genome shotgun (WGS) entry which is preliminary data.</text>
</comment>
<accession>A0ABQ1TL84</accession>
<sequence>MACTHLFSHSAGPVPQQVTALTGLDAAAVATLNAIDSTPGLQHVLTERPLRLFDFVVVGRLCLESPLATPVLAFVQQQMQIDTAQLRTLQEYCEVLSAQLQQALEQHLAGPSGAAALAPLHRRAQQLRTLFEQNAETLRPALPAVVTLGFDEGRLQMLRLALLLVQELRHTKSSHPFLQALPRLAALSVAATEAMSARLAAIHQTDRLELSLPELVLLYQAMHVCALAFVSDVLGTLGMEAAFPTTATTPNQTTGSSRQAVAGLVVGFTRWVEQEFGQEPSVQIARQEVAELAGTLS</sequence>
<keyword evidence="2" id="KW-1185">Reference proteome</keyword>
<name>A0ABQ1TL84_9BACT</name>